<dbReference type="GO" id="GO:0071949">
    <property type="term" value="F:FAD binding"/>
    <property type="evidence" value="ECO:0007669"/>
    <property type="project" value="InterPro"/>
</dbReference>
<keyword evidence="11" id="KW-0967">Endosome</keyword>
<dbReference type="InterPro" id="IPR002938">
    <property type="entry name" value="FAD-bd"/>
</dbReference>
<comment type="catalytic activity">
    <reaction evidence="24">
        <text>L-methionyl-[F-actin] + NADPH + O2 + H(+) = L-methionyl-(R)-S-oxide-[F-actin] + NADP(+) + H2O</text>
        <dbReference type="Rhea" id="RHEA:51308"/>
        <dbReference type="Rhea" id="RHEA-COMP:12953"/>
        <dbReference type="Rhea" id="RHEA-COMP:12956"/>
        <dbReference type="ChEBI" id="CHEBI:15377"/>
        <dbReference type="ChEBI" id="CHEBI:15378"/>
        <dbReference type="ChEBI" id="CHEBI:15379"/>
        <dbReference type="ChEBI" id="CHEBI:16044"/>
        <dbReference type="ChEBI" id="CHEBI:45764"/>
        <dbReference type="ChEBI" id="CHEBI:57783"/>
        <dbReference type="ChEBI" id="CHEBI:58349"/>
        <dbReference type="EC" id="1.14.13.225"/>
    </reaction>
</comment>
<comment type="similarity">
    <text evidence="5">Belongs to the Mical family.</text>
</comment>
<keyword evidence="21" id="KW-0206">Cytoskeleton</keyword>
<evidence type="ECO:0000256" key="20">
    <source>
        <dbReference type="ARBA" id="ARBA00023203"/>
    </source>
</evidence>
<dbReference type="PROSITE" id="PS50021">
    <property type="entry name" value="CH"/>
    <property type="match status" value="1"/>
</dbReference>
<keyword evidence="14" id="KW-0521">NADP</keyword>
<dbReference type="InterPro" id="IPR001715">
    <property type="entry name" value="CH_dom"/>
</dbReference>
<feature type="coiled-coil region" evidence="26">
    <location>
        <begin position="863"/>
        <end position="890"/>
    </location>
</feature>
<evidence type="ECO:0000256" key="9">
    <source>
        <dbReference type="ARBA" id="ARBA00022630"/>
    </source>
</evidence>
<evidence type="ECO:0000256" key="11">
    <source>
        <dbReference type="ARBA" id="ARBA00022753"/>
    </source>
</evidence>
<keyword evidence="15" id="KW-0560">Oxidoreductase</keyword>
<keyword evidence="12" id="KW-0274">FAD</keyword>
<feature type="domain" description="Calponin-homology (CH)" evidence="27">
    <location>
        <begin position="506"/>
        <end position="609"/>
    </location>
</feature>
<accession>A0A8C3Y879</accession>
<evidence type="ECO:0000256" key="17">
    <source>
        <dbReference type="ARBA" id="ARBA00023038"/>
    </source>
</evidence>
<name>A0A8C3Y879_CATUS</name>
<dbReference type="GO" id="GO:0003779">
    <property type="term" value="F:actin binding"/>
    <property type="evidence" value="ECO:0007669"/>
    <property type="project" value="UniProtKB-KW"/>
</dbReference>
<dbReference type="InterPro" id="IPR036188">
    <property type="entry name" value="FAD/NAD-bd_sf"/>
</dbReference>
<evidence type="ECO:0000256" key="25">
    <source>
        <dbReference type="PROSITE-ProRule" id="PRU00125"/>
    </source>
</evidence>
<dbReference type="InterPro" id="IPR001781">
    <property type="entry name" value="Znf_LIM"/>
</dbReference>
<organism evidence="30 31">
    <name type="scientific">Catharus ustulatus</name>
    <name type="common">Russet-backed thrush</name>
    <name type="synonym">Hylocichla ustulatus</name>
    <dbReference type="NCBI Taxonomy" id="91951"/>
    <lineage>
        <taxon>Eukaryota</taxon>
        <taxon>Metazoa</taxon>
        <taxon>Chordata</taxon>
        <taxon>Craniata</taxon>
        <taxon>Vertebrata</taxon>
        <taxon>Euteleostomi</taxon>
        <taxon>Archelosauria</taxon>
        <taxon>Archosauria</taxon>
        <taxon>Dinosauria</taxon>
        <taxon>Saurischia</taxon>
        <taxon>Theropoda</taxon>
        <taxon>Coelurosauria</taxon>
        <taxon>Aves</taxon>
        <taxon>Neognathae</taxon>
        <taxon>Neoaves</taxon>
        <taxon>Telluraves</taxon>
        <taxon>Australaves</taxon>
        <taxon>Passeriformes</taxon>
        <taxon>Turdidae</taxon>
        <taxon>Catharus</taxon>
    </lineage>
</organism>
<dbReference type="PROSITE" id="PS50023">
    <property type="entry name" value="LIM_DOMAIN_2"/>
    <property type="match status" value="1"/>
</dbReference>
<dbReference type="GO" id="GO:0005856">
    <property type="term" value="C:cytoskeleton"/>
    <property type="evidence" value="ECO:0007669"/>
    <property type="project" value="UniProtKB-SubCell"/>
</dbReference>
<comment type="subcellular location">
    <subcellularLocation>
        <location evidence="3">Cytoplasm</location>
        <location evidence="3">Cytoskeleton</location>
    </subcellularLocation>
    <subcellularLocation>
        <location evidence="4">Endosome membrane</location>
    </subcellularLocation>
    <subcellularLocation>
        <location evidence="2">Midbody</location>
    </subcellularLocation>
</comment>
<evidence type="ECO:0000256" key="12">
    <source>
        <dbReference type="ARBA" id="ARBA00022827"/>
    </source>
</evidence>
<keyword evidence="18 26" id="KW-0175">Coiled coil</keyword>
<dbReference type="Pfam" id="PF00307">
    <property type="entry name" value="CH"/>
    <property type="match status" value="1"/>
</dbReference>
<keyword evidence="16" id="KW-0503">Monooxygenase</keyword>
<dbReference type="SUPFAM" id="SSF47576">
    <property type="entry name" value="Calponin-homology domain, CH-domain"/>
    <property type="match status" value="1"/>
</dbReference>
<dbReference type="FunFam" id="3.50.50.60:FF:000004">
    <property type="entry name" value="protein-methionine sulfoxide oxidase MICAL2 isoform X1"/>
    <property type="match status" value="1"/>
</dbReference>
<sequence>MSVPADEPGNPAHAIFERFLRAGECREVLGCFVELCQQLGLQGSGLQLYHGLKAALNYWNAKALWSKLDKKAGHKDYDQGTACAGTKCLVVGAGPCGLRAAIELALLGARVVLLEKRDSFSRNNVLHLWPFTIHDLRALGAKKFYGRFCTGTLDHISIRQLQLILLKVALLLGVEVHINVKFEGLVPPTHKAGGWQAVLQPSSSPLTHYEFDILISAGGGKFVPEGFKRKETRGKLAIGITTNFINRHSRAEVEVAEISGVARIYNQKFFQNLYNKTGIDLENIVYYKDDTHYFVMTAKKQSLLKKGVILQDKADIESLLSPENVNWDALLSYAKEAANFSTNYCLPELEFALNHRDLPDVDMFDFTCMTRSENAALVREHNGSRLLLGLVGDCLVEPFWPLGTGVARGFLAAFDAAWMVRRWAAGTPPLEVLAERESIYQHLSQTSPDNTNKNISQYSIDPATRYPNINLQAIKASQVRDLYLVGTVEVDSKRKSDNRLSIAAPGAVSEELLSWCQASTAGYPGVAVTNFSTSWTSGLALCALIHHFRPDLVDFDSVDSQDAIQTNQIMLDIAEQELGIQPVLSSVEMATMTEPDRLDLITYLSHFYQVFRTSPGPLSPCGTRGALLFLSKLQKSRNLAHKRAQVRNPHPDPHDTPKPCPLPTLTTPFGFAPGATPACPPPLQPPRERTGENSDACYFCGCRVYILERASAEGRFFHRGCFQCRRCGATLRLGDYAFDEEDGHFYCSLHYPHPPSMDLARDEASALPDGEECTGLGIVKELVRIFPSWCWHHQHGWALTEAPGLAQLWLPRQEVPGAGTDPPARATILSQYPDLREEEKYPTWKRTLARRARESQMKRFCRAQAIQRRLEEIEVTFRELEQQGIKLEKLLRDENESPADQQTQWTNQLLYLVQKKNNLMTEESDLMIAVQELKLEEQQCQLDEKLRSYMNKEDTLKTPEDEKAEQEILKQLVEVVNKRNILIQLQEEKRLSELQA</sequence>
<dbReference type="SMART" id="SM01203">
    <property type="entry name" value="DUF3585"/>
    <property type="match status" value="1"/>
</dbReference>
<evidence type="ECO:0000256" key="3">
    <source>
        <dbReference type="ARBA" id="ARBA00004245"/>
    </source>
</evidence>
<evidence type="ECO:0000256" key="7">
    <source>
        <dbReference type="ARBA" id="ARBA00012709"/>
    </source>
</evidence>
<evidence type="ECO:0000256" key="23">
    <source>
        <dbReference type="ARBA" id="ARBA00048762"/>
    </source>
</evidence>
<feature type="domain" description="BMERB" evidence="29">
    <location>
        <begin position="853"/>
        <end position="996"/>
    </location>
</feature>
<dbReference type="Proteomes" id="UP000694563">
    <property type="component" value="Chromosome 25"/>
</dbReference>
<evidence type="ECO:0000256" key="10">
    <source>
        <dbReference type="ARBA" id="ARBA00022723"/>
    </source>
</evidence>
<dbReference type="SUPFAM" id="SSF57716">
    <property type="entry name" value="Glucocorticoid receptor-like (DNA-binding domain)"/>
    <property type="match status" value="2"/>
</dbReference>
<keyword evidence="17 25" id="KW-0440">LIM domain</keyword>
<keyword evidence="13 25" id="KW-0862">Zinc</keyword>
<dbReference type="SMART" id="SM00033">
    <property type="entry name" value="CH"/>
    <property type="match status" value="1"/>
</dbReference>
<dbReference type="Pfam" id="PF00412">
    <property type="entry name" value="LIM"/>
    <property type="match status" value="1"/>
</dbReference>
<keyword evidence="10 25" id="KW-0479">Metal-binding</keyword>
<reference evidence="30" key="3">
    <citation type="submission" date="2025-09" db="UniProtKB">
        <authorList>
            <consortium name="Ensembl"/>
        </authorList>
    </citation>
    <scope>IDENTIFICATION</scope>
</reference>
<evidence type="ECO:0000256" key="5">
    <source>
        <dbReference type="ARBA" id="ARBA00008223"/>
    </source>
</evidence>
<keyword evidence="8" id="KW-0963">Cytoplasm</keyword>
<evidence type="ECO:0000256" key="15">
    <source>
        <dbReference type="ARBA" id="ARBA00023002"/>
    </source>
</evidence>
<evidence type="ECO:0000256" key="24">
    <source>
        <dbReference type="ARBA" id="ARBA00049522"/>
    </source>
</evidence>
<dbReference type="InterPro" id="IPR057494">
    <property type="entry name" value="Rossman_Mical"/>
</dbReference>
<dbReference type="GO" id="GO:0016174">
    <property type="term" value="F:NAD(P)H oxidase H2O2-forming activity"/>
    <property type="evidence" value="ECO:0007669"/>
    <property type="project" value="UniProtKB-EC"/>
</dbReference>
<evidence type="ECO:0000256" key="22">
    <source>
        <dbReference type="ARBA" id="ARBA00044245"/>
    </source>
</evidence>
<evidence type="ECO:0000256" key="13">
    <source>
        <dbReference type="ARBA" id="ARBA00022833"/>
    </source>
</evidence>
<evidence type="ECO:0000256" key="26">
    <source>
        <dbReference type="SAM" id="Coils"/>
    </source>
</evidence>
<dbReference type="GO" id="GO:0010008">
    <property type="term" value="C:endosome membrane"/>
    <property type="evidence" value="ECO:0007669"/>
    <property type="project" value="UniProtKB-SubCell"/>
</dbReference>
<evidence type="ECO:0000256" key="16">
    <source>
        <dbReference type="ARBA" id="ARBA00023033"/>
    </source>
</evidence>
<dbReference type="Pfam" id="PF25413">
    <property type="entry name" value="Rossman_Mical"/>
    <property type="match status" value="1"/>
</dbReference>
<dbReference type="Gene3D" id="3.50.50.60">
    <property type="entry name" value="FAD/NAD(P)-binding domain"/>
    <property type="match status" value="1"/>
</dbReference>
<dbReference type="Ensembl" id="ENSCUST00005025564.1">
    <property type="protein sequence ID" value="ENSCUSP00005024690.1"/>
    <property type="gene ID" value="ENSCUSG00005015338.1"/>
</dbReference>
<dbReference type="PROSITE" id="PS00478">
    <property type="entry name" value="LIM_DOMAIN_1"/>
    <property type="match status" value="1"/>
</dbReference>
<keyword evidence="20" id="KW-0009">Actin-binding</keyword>
<gene>
    <name evidence="30" type="primary">MICAL1</name>
</gene>
<dbReference type="InterPro" id="IPR022735">
    <property type="entry name" value="bMERB_dom"/>
</dbReference>
<dbReference type="SMART" id="SM00132">
    <property type="entry name" value="LIM"/>
    <property type="match status" value="1"/>
</dbReference>
<dbReference type="EC" id="1.14.13.225" evidence="7"/>
<comment type="catalytic activity">
    <reaction evidence="23">
        <text>NADPH + O2 + H(+) = H2O2 + NADP(+)</text>
        <dbReference type="Rhea" id="RHEA:11260"/>
        <dbReference type="ChEBI" id="CHEBI:15378"/>
        <dbReference type="ChEBI" id="CHEBI:15379"/>
        <dbReference type="ChEBI" id="CHEBI:16240"/>
        <dbReference type="ChEBI" id="CHEBI:57783"/>
        <dbReference type="ChEBI" id="CHEBI:58349"/>
        <dbReference type="EC" id="1.6.3.1"/>
    </reaction>
</comment>
<evidence type="ECO:0000256" key="21">
    <source>
        <dbReference type="ARBA" id="ARBA00023212"/>
    </source>
</evidence>
<dbReference type="GO" id="GO:0030496">
    <property type="term" value="C:midbody"/>
    <property type="evidence" value="ECO:0007669"/>
    <property type="project" value="UniProtKB-SubCell"/>
</dbReference>
<keyword evidence="31" id="KW-1185">Reference proteome</keyword>
<evidence type="ECO:0000256" key="19">
    <source>
        <dbReference type="ARBA" id="ARBA00023136"/>
    </source>
</evidence>
<evidence type="ECO:0000256" key="14">
    <source>
        <dbReference type="ARBA" id="ARBA00022857"/>
    </source>
</evidence>
<evidence type="ECO:0000259" key="27">
    <source>
        <dbReference type="PROSITE" id="PS50021"/>
    </source>
</evidence>
<evidence type="ECO:0000256" key="4">
    <source>
        <dbReference type="ARBA" id="ARBA00004608"/>
    </source>
</evidence>
<protein>
    <recommendedName>
        <fullName evidence="22">Molecule interacting with CasL protein 1</fullName>
        <ecNumber evidence="7">1.14.13.225</ecNumber>
        <ecNumber evidence="6">1.6.3.1</ecNumber>
    </recommendedName>
</protein>
<dbReference type="Gene3D" id="1.10.418.10">
    <property type="entry name" value="Calponin-like domain"/>
    <property type="match status" value="1"/>
</dbReference>
<dbReference type="SUPFAM" id="SSF51905">
    <property type="entry name" value="FAD/NAD(P)-binding domain"/>
    <property type="match status" value="1"/>
</dbReference>
<dbReference type="CDD" id="cd22198">
    <property type="entry name" value="CH_MICAL_EHBP-like"/>
    <property type="match status" value="1"/>
</dbReference>
<evidence type="ECO:0000313" key="31">
    <source>
        <dbReference type="Proteomes" id="UP000694563"/>
    </source>
</evidence>
<dbReference type="Gene3D" id="2.10.110.10">
    <property type="entry name" value="Cysteine Rich Protein"/>
    <property type="match status" value="1"/>
</dbReference>
<dbReference type="Pfam" id="PF01494">
    <property type="entry name" value="FAD_binding_3"/>
    <property type="match status" value="1"/>
</dbReference>
<evidence type="ECO:0000259" key="28">
    <source>
        <dbReference type="PROSITE" id="PS50023"/>
    </source>
</evidence>
<dbReference type="InterPro" id="IPR036872">
    <property type="entry name" value="CH_dom_sf"/>
</dbReference>
<evidence type="ECO:0000259" key="29">
    <source>
        <dbReference type="PROSITE" id="PS51848"/>
    </source>
</evidence>
<evidence type="ECO:0000256" key="1">
    <source>
        <dbReference type="ARBA" id="ARBA00001974"/>
    </source>
</evidence>
<reference evidence="30" key="2">
    <citation type="submission" date="2025-08" db="UniProtKB">
        <authorList>
            <consortium name="Ensembl"/>
        </authorList>
    </citation>
    <scope>IDENTIFICATION</scope>
</reference>
<dbReference type="GO" id="GO:0120501">
    <property type="term" value="F:F-actin monooxygenase activity"/>
    <property type="evidence" value="ECO:0007669"/>
    <property type="project" value="UniProtKB-EC"/>
</dbReference>
<dbReference type="PANTHER" id="PTHR23167:SF35">
    <property type="entry name" value="[F-ACTIN]-MONOOXYGENASE MICAL1"/>
    <property type="match status" value="1"/>
</dbReference>
<feature type="domain" description="LIM zinc-binding" evidence="28">
    <location>
        <begin position="695"/>
        <end position="757"/>
    </location>
</feature>
<dbReference type="GO" id="GO:0046872">
    <property type="term" value="F:metal ion binding"/>
    <property type="evidence" value="ECO:0007669"/>
    <property type="project" value="UniProtKB-KW"/>
</dbReference>
<evidence type="ECO:0000313" key="30">
    <source>
        <dbReference type="Ensembl" id="ENSCUSP00005024690.1"/>
    </source>
</evidence>
<dbReference type="EC" id="1.6.3.1" evidence="6"/>
<dbReference type="Pfam" id="PF12130">
    <property type="entry name" value="bMERB_dom"/>
    <property type="match status" value="1"/>
</dbReference>
<dbReference type="AlphaFoldDB" id="A0A8C3Y879"/>
<evidence type="ECO:0000256" key="6">
    <source>
        <dbReference type="ARBA" id="ARBA00012698"/>
    </source>
</evidence>
<keyword evidence="19" id="KW-0472">Membrane</keyword>
<evidence type="ECO:0000256" key="2">
    <source>
        <dbReference type="ARBA" id="ARBA00004214"/>
    </source>
</evidence>
<comment type="cofactor">
    <cofactor evidence="1">
        <name>FAD</name>
        <dbReference type="ChEBI" id="CHEBI:57692"/>
    </cofactor>
</comment>
<dbReference type="PROSITE" id="PS51848">
    <property type="entry name" value="BMERB"/>
    <property type="match status" value="1"/>
</dbReference>
<reference evidence="30" key="1">
    <citation type="submission" date="2020-10" db="EMBL/GenBank/DDBJ databases">
        <title>Catharus ustulatus (Swainson's thrush) genome, bCatUst1, primary haplotype v2.</title>
        <authorList>
            <person name="Delmore K."/>
            <person name="Vafadar M."/>
            <person name="Formenti G."/>
            <person name="Chow W."/>
            <person name="Pelan S."/>
            <person name="Howe K."/>
            <person name="Rhie A."/>
            <person name="Mountcastle J."/>
            <person name="Haase B."/>
            <person name="Fedrigo O."/>
            <person name="Jarvis E.D."/>
        </authorList>
    </citation>
    <scope>NUCLEOTIDE SEQUENCE [LARGE SCALE GENOMIC DNA]</scope>
</reference>
<dbReference type="CDD" id="cd09439">
    <property type="entry name" value="LIM_Mical"/>
    <property type="match status" value="1"/>
</dbReference>
<evidence type="ECO:0000256" key="8">
    <source>
        <dbReference type="ARBA" id="ARBA00022490"/>
    </source>
</evidence>
<evidence type="ECO:0000256" key="18">
    <source>
        <dbReference type="ARBA" id="ARBA00023054"/>
    </source>
</evidence>
<dbReference type="PANTHER" id="PTHR23167">
    <property type="entry name" value="CALPONIN HOMOLOGY DOMAIN-CONTAINING PROTEIN DDB_G0272472-RELATED"/>
    <property type="match status" value="1"/>
</dbReference>
<dbReference type="InterPro" id="IPR050540">
    <property type="entry name" value="F-actin_Monoox_Mical"/>
</dbReference>
<proteinExistence type="inferred from homology"/>
<keyword evidence="9" id="KW-0285">Flavoprotein</keyword>